<dbReference type="EMBL" id="VLNT01000004">
    <property type="protein sequence ID" value="TSD64241.1"/>
    <property type="molecule type" value="Genomic_DNA"/>
</dbReference>
<keyword evidence="4" id="KW-1185">Reference proteome</keyword>
<keyword evidence="1" id="KW-0472">Membrane</keyword>
<feature type="transmembrane region" description="Helical" evidence="1">
    <location>
        <begin position="23"/>
        <end position="43"/>
    </location>
</feature>
<evidence type="ECO:0000313" key="3">
    <source>
        <dbReference type="EMBL" id="TSD64241.1"/>
    </source>
</evidence>
<reference evidence="3 4" key="1">
    <citation type="submission" date="2019-07" db="EMBL/GenBank/DDBJ databases">
        <authorList>
            <person name="Zhao L.H."/>
        </authorList>
    </citation>
    <scope>NUCLEOTIDE SEQUENCE [LARGE SCALE GENOMIC DNA]</scope>
    <source>
        <strain evidence="3 4">Co35</strain>
    </source>
</reference>
<dbReference type="Pfam" id="PF07331">
    <property type="entry name" value="TctB"/>
    <property type="match status" value="1"/>
</dbReference>
<feature type="transmembrane region" description="Helical" evidence="1">
    <location>
        <begin position="94"/>
        <end position="119"/>
    </location>
</feature>
<protein>
    <submittedName>
        <fullName evidence="3">Tripartite tricarboxylate transporter TctB family protein</fullName>
    </submittedName>
</protein>
<sequence length="167" mass="17200">MTAEPLETASPSAPEGRGNRGRMIISAVTVLGGFGLVAASWGVERGDLAHPGPGLYPLVVGVLAILAGATGLVEERRSATAVASPPVSADPKPWIFVAAMLVGIIALPTLGYLMSALITGTAVSWAAGQRTWWKALLTGAVLAVVSSLIFRDLLDVYLPASVLDELI</sequence>
<feature type="transmembrane region" description="Helical" evidence="1">
    <location>
        <begin position="131"/>
        <end position="150"/>
    </location>
</feature>
<feature type="transmembrane region" description="Helical" evidence="1">
    <location>
        <begin position="55"/>
        <end position="73"/>
    </location>
</feature>
<gene>
    <name evidence="3" type="ORF">FNM00_06740</name>
</gene>
<dbReference type="RefSeq" id="WP_143912686.1">
    <property type="nucleotide sequence ID" value="NZ_VLNT01000004.1"/>
</dbReference>
<dbReference type="OrthoDB" id="5187691at2"/>
<evidence type="ECO:0000313" key="4">
    <source>
        <dbReference type="Proteomes" id="UP000316988"/>
    </source>
</evidence>
<dbReference type="AlphaFoldDB" id="A0A554SD20"/>
<evidence type="ECO:0000256" key="1">
    <source>
        <dbReference type="SAM" id="Phobius"/>
    </source>
</evidence>
<proteinExistence type="predicted"/>
<name>A0A554SD20_9ACTN</name>
<keyword evidence="1" id="KW-0812">Transmembrane</keyword>
<organism evidence="3 4">
    <name type="scientific">Aeromicrobium piscarium</name>
    <dbReference type="NCBI Taxonomy" id="2590901"/>
    <lineage>
        <taxon>Bacteria</taxon>
        <taxon>Bacillati</taxon>
        <taxon>Actinomycetota</taxon>
        <taxon>Actinomycetes</taxon>
        <taxon>Propionibacteriales</taxon>
        <taxon>Nocardioidaceae</taxon>
        <taxon>Aeromicrobium</taxon>
    </lineage>
</organism>
<dbReference type="InterPro" id="IPR009936">
    <property type="entry name" value="DUF1468"/>
</dbReference>
<comment type="caution">
    <text evidence="3">The sequence shown here is derived from an EMBL/GenBank/DDBJ whole genome shotgun (WGS) entry which is preliminary data.</text>
</comment>
<accession>A0A554SD20</accession>
<evidence type="ECO:0000259" key="2">
    <source>
        <dbReference type="Pfam" id="PF07331"/>
    </source>
</evidence>
<feature type="domain" description="DUF1468" evidence="2">
    <location>
        <begin position="27"/>
        <end position="159"/>
    </location>
</feature>
<keyword evidence="1" id="KW-1133">Transmembrane helix</keyword>
<dbReference type="Proteomes" id="UP000316988">
    <property type="component" value="Unassembled WGS sequence"/>
</dbReference>